<name>A0A2U0TD48_9PAST</name>
<dbReference type="InterPro" id="IPR017850">
    <property type="entry name" value="Alkaline_phosphatase_core_sf"/>
</dbReference>
<dbReference type="Pfam" id="PF11893">
    <property type="entry name" value="DUF3413"/>
    <property type="match status" value="1"/>
</dbReference>
<dbReference type="OrthoDB" id="236686at2"/>
<dbReference type="PIRSF" id="PIRSF004950">
    <property type="entry name" value="Mmb_sulf_HI0842"/>
    <property type="match status" value="1"/>
</dbReference>
<dbReference type="PANTHER" id="PTHR43108">
    <property type="entry name" value="N-ACETYLGLUCOSAMINE-6-SULFATASE FAMILY MEMBER"/>
    <property type="match status" value="1"/>
</dbReference>
<keyword evidence="2" id="KW-1133">Transmembrane helix</keyword>
<feature type="transmembrane region" description="Helical" evidence="2">
    <location>
        <begin position="25"/>
        <end position="46"/>
    </location>
</feature>
<feature type="transmembrane region" description="Helical" evidence="2">
    <location>
        <begin position="175"/>
        <end position="197"/>
    </location>
</feature>
<comment type="caution">
    <text evidence="5">The sequence shown here is derived from an EMBL/GenBank/DDBJ whole genome shotgun (WGS) entry which is preliminary data.</text>
</comment>
<keyword evidence="2" id="KW-0472">Membrane</keyword>
<keyword evidence="1" id="KW-0175">Coiled coil</keyword>
<dbReference type="InterPro" id="IPR024588">
    <property type="entry name" value="YejM_N"/>
</dbReference>
<feature type="domain" description="Sulfatase N-terminal" evidence="3">
    <location>
        <begin position="277"/>
        <end position="514"/>
    </location>
</feature>
<reference evidence="5 6" key="1">
    <citation type="submission" date="2018-05" db="EMBL/GenBank/DDBJ databases">
        <title>Genomic Encyclopedia of Type Strains, Phase IV (KMG-IV): sequencing the most valuable type-strain genomes for metagenomic binning, comparative biology and taxonomic classification.</title>
        <authorList>
            <person name="Goeker M."/>
        </authorList>
    </citation>
    <scope>NUCLEOTIDE SEQUENCE [LARGE SCALE GENOMIC DNA]</scope>
    <source>
        <strain evidence="5 6">DSM 22999</strain>
    </source>
</reference>
<organism evidence="5 6">
    <name type="scientific">Alitibacter langaaensis DSM 22999</name>
    <dbReference type="NCBI Taxonomy" id="1122935"/>
    <lineage>
        <taxon>Bacteria</taxon>
        <taxon>Pseudomonadati</taxon>
        <taxon>Pseudomonadota</taxon>
        <taxon>Gammaproteobacteria</taxon>
        <taxon>Pasteurellales</taxon>
        <taxon>Pasteurellaceae</taxon>
        <taxon>Alitibacter</taxon>
    </lineage>
</organism>
<evidence type="ECO:0000256" key="1">
    <source>
        <dbReference type="SAM" id="Coils"/>
    </source>
</evidence>
<feature type="transmembrane region" description="Helical" evidence="2">
    <location>
        <begin position="142"/>
        <end position="163"/>
    </location>
</feature>
<feature type="domain" description="Inner membrane protein YejM N-terminal" evidence="4">
    <location>
        <begin position="14"/>
        <end position="259"/>
    </location>
</feature>
<evidence type="ECO:0000313" key="5">
    <source>
        <dbReference type="EMBL" id="PVX41477.1"/>
    </source>
</evidence>
<evidence type="ECO:0000313" key="6">
    <source>
        <dbReference type="Proteomes" id="UP000245909"/>
    </source>
</evidence>
<evidence type="ECO:0000256" key="2">
    <source>
        <dbReference type="SAM" id="Phobius"/>
    </source>
</evidence>
<keyword evidence="6" id="KW-1185">Reference proteome</keyword>
<dbReference type="Proteomes" id="UP000245909">
    <property type="component" value="Unassembled WGS sequence"/>
</dbReference>
<evidence type="ECO:0008006" key="7">
    <source>
        <dbReference type="Google" id="ProtNLM"/>
    </source>
</evidence>
<dbReference type="EMBL" id="QENU01000002">
    <property type="protein sequence ID" value="PVX41477.1"/>
    <property type="molecule type" value="Genomic_DNA"/>
</dbReference>
<gene>
    <name evidence="5" type="ORF">C8D76_102174</name>
</gene>
<dbReference type="InterPro" id="IPR012159">
    <property type="entry name" value="YejM-like"/>
</dbReference>
<evidence type="ECO:0000259" key="3">
    <source>
        <dbReference type="Pfam" id="PF00884"/>
    </source>
</evidence>
<dbReference type="InterPro" id="IPR000917">
    <property type="entry name" value="Sulfatase_N"/>
</dbReference>
<feature type="transmembrane region" description="Helical" evidence="2">
    <location>
        <begin position="58"/>
        <end position="81"/>
    </location>
</feature>
<dbReference type="SUPFAM" id="SSF53649">
    <property type="entry name" value="Alkaline phosphatase-like"/>
    <property type="match status" value="1"/>
</dbReference>
<proteinExistence type="predicted"/>
<dbReference type="PANTHER" id="PTHR43108:SF10">
    <property type="entry name" value="INNER MEMBRANE PROTEIN YEJM"/>
    <property type="match status" value="1"/>
</dbReference>
<protein>
    <recommendedName>
        <fullName evidence="7">DUF3413 domain-containing protein</fullName>
    </recommendedName>
</protein>
<feature type="coiled-coil region" evidence="1">
    <location>
        <begin position="417"/>
        <end position="451"/>
    </location>
</feature>
<feature type="transmembrane region" description="Helical" evidence="2">
    <location>
        <begin position="93"/>
        <end position="110"/>
    </location>
</feature>
<accession>A0A2U0TD48</accession>
<evidence type="ECO:0000259" key="4">
    <source>
        <dbReference type="Pfam" id="PF11893"/>
    </source>
</evidence>
<dbReference type="GO" id="GO:0005886">
    <property type="term" value="C:plasma membrane"/>
    <property type="evidence" value="ECO:0007669"/>
    <property type="project" value="TreeGrafter"/>
</dbReference>
<dbReference type="Pfam" id="PF00884">
    <property type="entry name" value="Sulfatase"/>
    <property type="match status" value="1"/>
</dbReference>
<keyword evidence="2" id="KW-0812">Transmembrane</keyword>
<dbReference type="RefSeq" id="WP_116631254.1">
    <property type="nucleotide sequence ID" value="NZ_QENU01000002.1"/>
</dbReference>
<sequence length="600" mass="69880">MFWFKKSKQTFGMQYREQTSMKISWGHWFAFFNILWAILIGSRYAFIIDWPETFFGKLYFFISLLGHFSFVGFALYLLVVFPLSFIIKNERTFRGVSVIIATISTTLLLVDTEVFVRFNFHLSSVVWNLLVNPENGELSRDWQIFFVPMPLMLLVQMLFSRWAWYKLRSLERQKWFRGVGVLFTCLFVATHLIYAWADAYIYRPITMQKSNFPLSYPMTARSFLEKHGFLDIEEYNSTLEQEGRPEAPAIIYPKHPLTFATSNTEKANLLIITVSGLRADALQNMPNLHQFAQNATQFTHHYSSGNTNNTGLTGLFYGLNANYTDSLLNHKTPSVLIEKLKQDHYQFGLFSATNFKDTLFEQALFNGMKLPTSKRIQPSNESAVKNWQDWYLKRDETKPWFSYLNLDLSDLMHAQKIDNLADEQALYQTQLAKLDEQLAKIFTQLNESQQLDNTAVVITAEHGYVFQASEQDVINNFSDEQVQVPMIVAWRELASGKEDKLSSHVDILPALMYHLFWVQNPDSDYSQGHNLFDFTQSRNWVLAANYRWFAIITANGTQYHIDRKGNYQKFDRTYEKQASDRPPLGLFLDVFNQSGSFIEK</sequence>
<dbReference type="AlphaFoldDB" id="A0A2U0TD48"/>
<dbReference type="Gene3D" id="3.40.720.10">
    <property type="entry name" value="Alkaline Phosphatase, subunit A"/>
    <property type="match status" value="1"/>
</dbReference>